<protein>
    <submittedName>
        <fullName evidence="1">Uncharacterized protein</fullName>
    </submittedName>
</protein>
<evidence type="ECO:0000313" key="2">
    <source>
        <dbReference type="Proteomes" id="UP000078200"/>
    </source>
</evidence>
<dbReference type="EnsemblMetazoa" id="GAUT018170-RA">
    <property type="protein sequence ID" value="GAUT018170-PA"/>
    <property type="gene ID" value="GAUT018170"/>
</dbReference>
<evidence type="ECO:0000313" key="1">
    <source>
        <dbReference type="EnsemblMetazoa" id="GAUT018170-PA"/>
    </source>
</evidence>
<name>A0A1A9UWL3_GLOAU</name>
<dbReference type="AlphaFoldDB" id="A0A1A9UWL3"/>
<reference evidence="1" key="1">
    <citation type="submission" date="2020-05" db="UniProtKB">
        <authorList>
            <consortium name="EnsemblMetazoa"/>
        </authorList>
    </citation>
    <scope>IDENTIFICATION</scope>
    <source>
        <strain evidence="1">TTRI</strain>
    </source>
</reference>
<dbReference type="Proteomes" id="UP000078200">
    <property type="component" value="Unassembled WGS sequence"/>
</dbReference>
<dbReference type="VEuPathDB" id="VectorBase:GAUT018170"/>
<proteinExistence type="predicted"/>
<keyword evidence="2" id="KW-1185">Reference proteome</keyword>
<accession>A0A1A9UWL3</accession>
<organism evidence="1 2">
    <name type="scientific">Glossina austeni</name>
    <name type="common">Savannah tsetse fly</name>
    <dbReference type="NCBI Taxonomy" id="7395"/>
    <lineage>
        <taxon>Eukaryota</taxon>
        <taxon>Metazoa</taxon>
        <taxon>Ecdysozoa</taxon>
        <taxon>Arthropoda</taxon>
        <taxon>Hexapoda</taxon>
        <taxon>Insecta</taxon>
        <taxon>Pterygota</taxon>
        <taxon>Neoptera</taxon>
        <taxon>Endopterygota</taxon>
        <taxon>Diptera</taxon>
        <taxon>Brachycera</taxon>
        <taxon>Muscomorpha</taxon>
        <taxon>Hippoboscoidea</taxon>
        <taxon>Glossinidae</taxon>
        <taxon>Glossina</taxon>
    </lineage>
</organism>
<sequence length="162" mass="17931">MPTITDSKSSADKPILSNKPHKVINLSYTTAGTTPLLTTPCQQTASPIAANTDETVVFPCHRSKYLMPENRGNLEAGENSSTAEEDMQSNSTDLCFETSRISAKTKKKLSRANGRCYLVPILPNLAEFDSFCLLLLIFLVIIQSKEMQNIMLEDIKEVCNKN</sequence>